<dbReference type="SUPFAM" id="SSF56059">
    <property type="entry name" value="Glutathione synthetase ATP-binding domain-like"/>
    <property type="match status" value="1"/>
</dbReference>
<dbReference type="PANTHER" id="PTHR39217:SF1">
    <property type="entry name" value="GLUTATHIONE SYNTHETASE"/>
    <property type="match status" value="1"/>
</dbReference>
<dbReference type="GeneID" id="300656376"/>
<dbReference type="GO" id="GO:0005524">
    <property type="term" value="F:ATP binding"/>
    <property type="evidence" value="ECO:0007669"/>
    <property type="project" value="InterPro"/>
</dbReference>
<comment type="caution">
    <text evidence="1">The sequence shown here is derived from an EMBL/GenBank/DDBJ whole genome shotgun (WGS) entry which is preliminary data.</text>
</comment>
<dbReference type="Gene3D" id="3.30.470.20">
    <property type="entry name" value="ATP-grasp fold, B domain"/>
    <property type="match status" value="1"/>
</dbReference>
<protein>
    <recommendedName>
        <fullName evidence="3">Glutathione synthetase-like protein</fullName>
    </recommendedName>
</protein>
<dbReference type="InterPro" id="IPR053191">
    <property type="entry name" value="DcsG_Biosynth_Enzyme"/>
</dbReference>
<proteinExistence type="predicted"/>
<dbReference type="Gene3D" id="3.40.50.20">
    <property type="match status" value="1"/>
</dbReference>
<dbReference type="Gene3D" id="3.30.1490.20">
    <property type="entry name" value="ATP-grasp fold, A domain"/>
    <property type="match status" value="1"/>
</dbReference>
<accession>A0A845Q7J1</accession>
<dbReference type="RefSeq" id="WP_160586440.1">
    <property type="nucleotide sequence ID" value="NZ_BMHN01000001.1"/>
</dbReference>
<dbReference type="AlphaFoldDB" id="A0A845Q7J1"/>
<dbReference type="EMBL" id="WXYQ01000001">
    <property type="protein sequence ID" value="NBG94319.1"/>
    <property type="molecule type" value="Genomic_DNA"/>
</dbReference>
<dbReference type="OrthoDB" id="9786585at2"/>
<reference evidence="1 2" key="1">
    <citation type="journal article" date="2016" name="Int. J. Syst. Evol. Microbiol.">
        <title>Pyruvatibacter mobilis gen. nov., sp. nov., a marine bacterium from the culture broth of Picochlorum sp. 122.</title>
        <authorList>
            <person name="Wang G."/>
            <person name="Tang M."/>
            <person name="Wu H."/>
            <person name="Dai S."/>
            <person name="Li T."/>
            <person name="Chen C."/>
            <person name="He H."/>
            <person name="Fan J."/>
            <person name="Xiang W."/>
            <person name="Li X."/>
        </authorList>
    </citation>
    <scope>NUCLEOTIDE SEQUENCE [LARGE SCALE GENOMIC DNA]</scope>
    <source>
        <strain evidence="1 2">GYP-11</strain>
    </source>
</reference>
<dbReference type="Proteomes" id="UP000470384">
    <property type="component" value="Unassembled WGS sequence"/>
</dbReference>
<evidence type="ECO:0000313" key="1">
    <source>
        <dbReference type="EMBL" id="NBG94319.1"/>
    </source>
</evidence>
<keyword evidence="2" id="KW-1185">Reference proteome</keyword>
<organism evidence="1 2">
    <name type="scientific">Pyruvatibacter mobilis</name>
    <dbReference type="NCBI Taxonomy" id="1712261"/>
    <lineage>
        <taxon>Bacteria</taxon>
        <taxon>Pseudomonadati</taxon>
        <taxon>Pseudomonadota</taxon>
        <taxon>Alphaproteobacteria</taxon>
        <taxon>Hyphomicrobiales</taxon>
        <taxon>Parvibaculaceae</taxon>
        <taxon>Pyruvatibacter</taxon>
    </lineage>
</organism>
<dbReference type="PANTHER" id="PTHR39217">
    <property type="match status" value="1"/>
</dbReference>
<name>A0A845Q7J1_9HYPH</name>
<dbReference type="InterPro" id="IPR013815">
    <property type="entry name" value="ATP_grasp_subdomain_1"/>
</dbReference>
<evidence type="ECO:0000313" key="2">
    <source>
        <dbReference type="Proteomes" id="UP000470384"/>
    </source>
</evidence>
<sequence length="294" mass="32688">MADRKRVAFVACRHTLTGSPDRWPDAYEHDRERDAFMPAFQAAGLDLVELDWEQSDPARDDIDLYFIRTTWNYKEKPEAFAAFVQQAAGHAPVMNDPATILWNMNKRYLGELEAQELPVIPSAFIDRDGVTVDDVRARLGADEIVLKPLVGGGGFDMRRIRADEPGDDTIPVSQFAQPFLPGILDEGEISFVFVEDRFSHALRKLPAEGNYLIHTHHGGRNEIYEPTASDLETCGAFLDVLPAPALATRIDVVPHQGKLLLMELEAIEAHLFPEYNPQLGGLLAEACARIIAAA</sequence>
<gene>
    <name evidence="1" type="ORF">GTQ45_01075</name>
</gene>
<evidence type="ECO:0008006" key="3">
    <source>
        <dbReference type="Google" id="ProtNLM"/>
    </source>
</evidence>